<dbReference type="AlphaFoldDB" id="A0A8J7IWX7"/>
<dbReference type="GO" id="GO:0045892">
    <property type="term" value="P:negative regulation of DNA-templated transcription"/>
    <property type="evidence" value="ECO:0007669"/>
    <property type="project" value="InterPro"/>
</dbReference>
<name>A0A8J7IWX7_9RHOB</name>
<reference evidence="5" key="1">
    <citation type="submission" date="2020-10" db="EMBL/GenBank/DDBJ databases">
        <title>Paenihalocynthiibacter styelae gen. nov., sp. nov., isolated from stalked sea squirt Styela clava.</title>
        <authorList>
            <person name="Kim Y.-O."/>
            <person name="Yoon J.-H."/>
        </authorList>
    </citation>
    <scope>NUCLEOTIDE SEQUENCE</scope>
    <source>
        <strain evidence="5">MYP1-1</strain>
    </source>
</reference>
<sequence>MARRKNELLTEVELEFMQTLWDLGEGTVREVHAALPQVTPRAYTSVATVLKVLEGKGYASSEKKDRTLKYRPAFGRSAYEVKFLRETSDAMFGGAPSALVARLIEDENLSEENLDEIRKIIEERIGRDTP</sequence>
<organism evidence="5 6">
    <name type="scientific">Halocynthiibacter styelae</name>
    <dbReference type="NCBI Taxonomy" id="2761955"/>
    <lineage>
        <taxon>Bacteria</taxon>
        <taxon>Pseudomonadati</taxon>
        <taxon>Pseudomonadota</taxon>
        <taxon>Alphaproteobacteria</taxon>
        <taxon>Rhodobacterales</taxon>
        <taxon>Paracoccaceae</taxon>
        <taxon>Halocynthiibacter</taxon>
    </lineage>
</organism>
<dbReference type="RefSeq" id="WP_107497901.1">
    <property type="nucleotide sequence ID" value="NZ_JADCKQ010000006.1"/>
</dbReference>
<evidence type="ECO:0000256" key="1">
    <source>
        <dbReference type="ARBA" id="ARBA00011046"/>
    </source>
</evidence>
<comment type="caution">
    <text evidence="5">The sequence shown here is derived from an EMBL/GenBank/DDBJ whole genome shotgun (WGS) entry which is preliminary data.</text>
</comment>
<dbReference type="PIRSF" id="PIRSF019455">
    <property type="entry name" value="CopR_AtkY"/>
    <property type="match status" value="1"/>
</dbReference>
<evidence type="ECO:0000256" key="4">
    <source>
        <dbReference type="ARBA" id="ARBA00023163"/>
    </source>
</evidence>
<keyword evidence="2" id="KW-0805">Transcription regulation</keyword>
<keyword evidence="6" id="KW-1185">Reference proteome</keyword>
<evidence type="ECO:0000313" key="5">
    <source>
        <dbReference type="EMBL" id="MBI1493834.1"/>
    </source>
</evidence>
<gene>
    <name evidence="5" type="ORF">H1D41_09330</name>
</gene>
<proteinExistence type="inferred from homology"/>
<dbReference type="SUPFAM" id="SSF46785">
    <property type="entry name" value="Winged helix' DNA-binding domain"/>
    <property type="match status" value="1"/>
</dbReference>
<dbReference type="InterPro" id="IPR005650">
    <property type="entry name" value="BlaI_family"/>
</dbReference>
<evidence type="ECO:0000313" key="6">
    <source>
        <dbReference type="Proteomes" id="UP000640583"/>
    </source>
</evidence>
<accession>A0A8J7IWX7</accession>
<protein>
    <submittedName>
        <fullName evidence="5">BlaI/MecI/CopY family transcriptional regulator</fullName>
    </submittedName>
</protein>
<keyword evidence="3" id="KW-0238">DNA-binding</keyword>
<dbReference type="Pfam" id="PF03965">
    <property type="entry name" value="Penicillinase_R"/>
    <property type="match status" value="1"/>
</dbReference>
<dbReference type="Gene3D" id="1.10.4040.10">
    <property type="entry name" value="Penicillinase repressor domain"/>
    <property type="match status" value="1"/>
</dbReference>
<dbReference type="Gene3D" id="1.10.10.10">
    <property type="entry name" value="Winged helix-like DNA-binding domain superfamily/Winged helix DNA-binding domain"/>
    <property type="match status" value="1"/>
</dbReference>
<dbReference type="GO" id="GO:0003677">
    <property type="term" value="F:DNA binding"/>
    <property type="evidence" value="ECO:0007669"/>
    <property type="project" value="UniProtKB-KW"/>
</dbReference>
<comment type="similarity">
    <text evidence="1">Belongs to the BlaI transcriptional regulatory family.</text>
</comment>
<dbReference type="InterPro" id="IPR036390">
    <property type="entry name" value="WH_DNA-bd_sf"/>
</dbReference>
<dbReference type="EMBL" id="JADCKQ010000006">
    <property type="protein sequence ID" value="MBI1493834.1"/>
    <property type="molecule type" value="Genomic_DNA"/>
</dbReference>
<keyword evidence="4" id="KW-0804">Transcription</keyword>
<evidence type="ECO:0000256" key="2">
    <source>
        <dbReference type="ARBA" id="ARBA00023015"/>
    </source>
</evidence>
<dbReference type="InterPro" id="IPR036388">
    <property type="entry name" value="WH-like_DNA-bd_sf"/>
</dbReference>
<dbReference type="Proteomes" id="UP000640583">
    <property type="component" value="Unassembled WGS sequence"/>
</dbReference>
<evidence type="ECO:0000256" key="3">
    <source>
        <dbReference type="ARBA" id="ARBA00023125"/>
    </source>
</evidence>